<organism evidence="10 11">
    <name type="scientific">Coniochaeta ligniaria NRRL 30616</name>
    <dbReference type="NCBI Taxonomy" id="1408157"/>
    <lineage>
        <taxon>Eukaryota</taxon>
        <taxon>Fungi</taxon>
        <taxon>Dikarya</taxon>
        <taxon>Ascomycota</taxon>
        <taxon>Pezizomycotina</taxon>
        <taxon>Sordariomycetes</taxon>
        <taxon>Sordariomycetidae</taxon>
        <taxon>Coniochaetales</taxon>
        <taxon>Coniochaetaceae</taxon>
        <taxon>Coniochaeta</taxon>
    </lineage>
</organism>
<dbReference type="PANTHER" id="PTHR43591:SF30">
    <property type="entry name" value="PROTEIN-METHIONINE METHYLTRANSFERASE LAEA"/>
    <property type="match status" value="1"/>
</dbReference>
<evidence type="ECO:0000256" key="1">
    <source>
        <dbReference type="ARBA" id="ARBA00004123"/>
    </source>
</evidence>
<evidence type="ECO:0000256" key="2">
    <source>
        <dbReference type="ARBA" id="ARBA00022603"/>
    </source>
</evidence>
<comment type="similarity">
    <text evidence="8">Belongs to the methyltransferase superfamily. LaeA methyltransferase family.</text>
</comment>
<proteinExistence type="inferred from homology"/>
<keyword evidence="11" id="KW-1185">Reference proteome</keyword>
<evidence type="ECO:0000256" key="8">
    <source>
        <dbReference type="ARBA" id="ARBA00038158"/>
    </source>
</evidence>
<dbReference type="Proteomes" id="UP000182658">
    <property type="component" value="Unassembled WGS sequence"/>
</dbReference>
<keyword evidence="7" id="KW-0539">Nucleus</keyword>
<evidence type="ECO:0000256" key="5">
    <source>
        <dbReference type="ARBA" id="ARBA00023015"/>
    </source>
</evidence>
<dbReference type="GO" id="GO:0008168">
    <property type="term" value="F:methyltransferase activity"/>
    <property type="evidence" value="ECO:0007669"/>
    <property type="project" value="UniProtKB-KW"/>
</dbReference>
<dbReference type="CDD" id="cd02440">
    <property type="entry name" value="AdoMet_MTases"/>
    <property type="match status" value="1"/>
</dbReference>
<evidence type="ECO:0000256" key="3">
    <source>
        <dbReference type="ARBA" id="ARBA00022679"/>
    </source>
</evidence>
<dbReference type="EMBL" id="KV875099">
    <property type="protein sequence ID" value="OIW28069.1"/>
    <property type="molecule type" value="Genomic_DNA"/>
</dbReference>
<dbReference type="AlphaFoldDB" id="A0A1J7IKZ6"/>
<evidence type="ECO:0000313" key="11">
    <source>
        <dbReference type="Proteomes" id="UP000182658"/>
    </source>
</evidence>
<dbReference type="Pfam" id="PF13489">
    <property type="entry name" value="Methyltransf_23"/>
    <property type="match status" value="1"/>
</dbReference>
<protein>
    <submittedName>
        <fullName evidence="10">S-adenosyl-L-methionine-dependent methyltransferase</fullName>
    </submittedName>
</protein>
<dbReference type="InterPro" id="IPR029063">
    <property type="entry name" value="SAM-dependent_MTases_sf"/>
</dbReference>
<keyword evidence="4" id="KW-0949">S-adenosyl-L-methionine</keyword>
<reference evidence="10 11" key="1">
    <citation type="submission" date="2016-10" db="EMBL/GenBank/DDBJ databases">
        <title>Draft genome sequence of Coniochaeta ligniaria NRRL30616, a lignocellulolytic fungus for bioabatement of inhibitors in plant biomass hydrolysates.</title>
        <authorList>
            <consortium name="DOE Joint Genome Institute"/>
            <person name="Jimenez D.J."/>
            <person name="Hector R.E."/>
            <person name="Riley R."/>
            <person name="Sun H."/>
            <person name="Grigoriev I.V."/>
            <person name="Van Elsas J.D."/>
            <person name="Nichols N.N."/>
        </authorList>
    </citation>
    <scope>NUCLEOTIDE SEQUENCE [LARGE SCALE GENOMIC DNA]</scope>
    <source>
        <strain evidence="10 11">NRRL 30616</strain>
    </source>
</reference>
<evidence type="ECO:0000313" key="10">
    <source>
        <dbReference type="EMBL" id="OIW28069.1"/>
    </source>
</evidence>
<keyword evidence="3 10" id="KW-0808">Transferase</keyword>
<name>A0A1J7IKZ6_9PEZI</name>
<dbReference type="SUPFAM" id="SSF53335">
    <property type="entry name" value="S-adenosyl-L-methionine-dependent methyltransferases"/>
    <property type="match status" value="1"/>
</dbReference>
<evidence type="ECO:0000256" key="7">
    <source>
        <dbReference type="ARBA" id="ARBA00023242"/>
    </source>
</evidence>
<evidence type="ECO:0000256" key="9">
    <source>
        <dbReference type="ARBA" id="ARBA00047870"/>
    </source>
</evidence>
<dbReference type="GO" id="GO:0032259">
    <property type="term" value="P:methylation"/>
    <property type="evidence" value="ECO:0007669"/>
    <property type="project" value="UniProtKB-KW"/>
</dbReference>
<evidence type="ECO:0000256" key="4">
    <source>
        <dbReference type="ARBA" id="ARBA00022691"/>
    </source>
</evidence>
<comment type="subcellular location">
    <subcellularLocation>
        <location evidence="1">Nucleus</location>
    </subcellularLocation>
</comment>
<accession>A0A1J7IKZ6</accession>
<dbReference type="InParanoid" id="A0A1J7IKZ6"/>
<dbReference type="OrthoDB" id="2013972at2759"/>
<dbReference type="GO" id="GO:0005634">
    <property type="term" value="C:nucleus"/>
    <property type="evidence" value="ECO:0007669"/>
    <property type="project" value="UniProtKB-SubCell"/>
</dbReference>
<keyword evidence="2 10" id="KW-0489">Methyltransferase</keyword>
<gene>
    <name evidence="10" type="ORF">CONLIGDRAFT_655676</name>
</gene>
<dbReference type="Gene3D" id="3.40.50.150">
    <property type="entry name" value="Vaccinia Virus protein VP39"/>
    <property type="match status" value="1"/>
</dbReference>
<keyword evidence="6" id="KW-0804">Transcription</keyword>
<keyword evidence="5" id="KW-0805">Transcription regulation</keyword>
<sequence length="311" mass="35934">MAVDSRGLVYNPRKEYVENGRFYHAWHKGKYLFPCDEEEKNRLDIMHKTFLVARNNRLFSAPVHIGPGYKCNILDLGCGTGIWSIEVADLYNPEEVFVRGVDLALIQPQEIPRNVEFFQVDIETPWQGMRRDGWDLWDLIHLRTLNGSIQNYPQLYSQVYSHLKPRVGYIEQLEIDWVPRCEDGSLPPNADMLKWASELLSAMDDHGRSMRVDSQRTMAHLREAGFVDIKEEVIKVAVNGWPTDPNEKERGRWLALGLTTGLAALTLAPLARMRDKSIAEIQALVERVRLEVANRRFHAFCNVHVWTARRP</sequence>
<dbReference type="STRING" id="1408157.A0A1J7IKZ6"/>
<comment type="catalytic activity">
    <reaction evidence="9">
        <text>L-methionyl-[protein] + S-adenosyl-L-methionine = S-methyl-L-methionyl-[protein] + S-adenosyl-L-homocysteine</text>
        <dbReference type="Rhea" id="RHEA:60560"/>
        <dbReference type="Rhea" id="RHEA-COMP:12313"/>
        <dbReference type="Rhea" id="RHEA-COMP:15592"/>
        <dbReference type="ChEBI" id="CHEBI:16044"/>
        <dbReference type="ChEBI" id="CHEBI:57856"/>
        <dbReference type="ChEBI" id="CHEBI:59789"/>
        <dbReference type="ChEBI" id="CHEBI:142742"/>
    </reaction>
    <physiologicalReaction direction="left-to-right" evidence="9">
        <dbReference type="Rhea" id="RHEA:60561"/>
    </physiologicalReaction>
</comment>
<evidence type="ECO:0000256" key="6">
    <source>
        <dbReference type="ARBA" id="ARBA00023163"/>
    </source>
</evidence>
<dbReference type="PANTHER" id="PTHR43591">
    <property type="entry name" value="METHYLTRANSFERASE"/>
    <property type="match status" value="1"/>
</dbReference>